<keyword evidence="1" id="KW-1133">Transmembrane helix</keyword>
<proteinExistence type="predicted"/>
<reference evidence="2 3" key="1">
    <citation type="submission" date="2017-06" db="EMBL/GenBank/DDBJ databases">
        <title>Sequencing and comparative analysis of myxobacterial genomes.</title>
        <authorList>
            <person name="Rupp O."/>
            <person name="Goesmann A."/>
            <person name="Sogaard-Andersen L."/>
        </authorList>
    </citation>
    <scope>NUCLEOTIDE SEQUENCE [LARGE SCALE GENOMIC DNA]</scope>
    <source>
        <strain evidence="2 3">DSM 52655</strain>
    </source>
</reference>
<evidence type="ECO:0000313" key="2">
    <source>
        <dbReference type="EMBL" id="ATB42945.1"/>
    </source>
</evidence>
<dbReference type="RefSeq" id="WP_095990428.1">
    <property type="nucleotide sequence ID" value="NZ_CP022098.1"/>
</dbReference>
<feature type="transmembrane region" description="Helical" evidence="1">
    <location>
        <begin position="24"/>
        <end position="42"/>
    </location>
</feature>
<dbReference type="KEGG" id="cfus:CYFUS_008424"/>
<sequence>MLIFTFGAGITAVATAIFGGEAAFFGGVSTLIVIVLSMRVSASNYYSIPHSNDAEGEHRCIFCGNRGIWRKGVCRTNDKIANCSKCKAQLFYE</sequence>
<keyword evidence="1" id="KW-0812">Transmembrane</keyword>
<evidence type="ECO:0000256" key="1">
    <source>
        <dbReference type="SAM" id="Phobius"/>
    </source>
</evidence>
<gene>
    <name evidence="2" type="ORF">CYFUS_008424</name>
</gene>
<protein>
    <submittedName>
        <fullName evidence="2">Uncharacterized protein</fullName>
    </submittedName>
</protein>
<evidence type="ECO:0000313" key="3">
    <source>
        <dbReference type="Proteomes" id="UP000217257"/>
    </source>
</evidence>
<accession>A0A250JGC3</accession>
<name>A0A250JGC3_9BACT</name>
<keyword evidence="1" id="KW-0472">Membrane</keyword>
<dbReference type="EMBL" id="CP022098">
    <property type="protein sequence ID" value="ATB42945.1"/>
    <property type="molecule type" value="Genomic_DNA"/>
</dbReference>
<organism evidence="2 3">
    <name type="scientific">Cystobacter fuscus</name>
    <dbReference type="NCBI Taxonomy" id="43"/>
    <lineage>
        <taxon>Bacteria</taxon>
        <taxon>Pseudomonadati</taxon>
        <taxon>Myxococcota</taxon>
        <taxon>Myxococcia</taxon>
        <taxon>Myxococcales</taxon>
        <taxon>Cystobacterineae</taxon>
        <taxon>Archangiaceae</taxon>
        <taxon>Cystobacter</taxon>
    </lineage>
</organism>
<dbReference type="Proteomes" id="UP000217257">
    <property type="component" value="Chromosome"/>
</dbReference>
<dbReference type="AlphaFoldDB" id="A0A250JGC3"/>